<dbReference type="InterPro" id="IPR004316">
    <property type="entry name" value="SWEET_rpt"/>
</dbReference>
<keyword evidence="11" id="KW-0333">Golgi apparatus</keyword>
<keyword evidence="7" id="KW-0762">Sugar transport</keyword>
<name>A0A7S2VZP2_9STRA</name>
<feature type="transmembrane region" description="Helical" evidence="13">
    <location>
        <begin position="105"/>
        <end position="123"/>
    </location>
</feature>
<keyword evidence="10 13" id="KW-1133">Transmembrane helix</keyword>
<evidence type="ECO:0000256" key="5">
    <source>
        <dbReference type="ARBA" id="ARBA00022448"/>
    </source>
</evidence>
<keyword evidence="12 13" id="KW-0472">Membrane</keyword>
<sequence length="220" mass="24417">MSMEMLTDVCGVLAPPAAIVVTLSPIPTIQKIISQSSIMDFPLLPYSTMVANCFLWTVYGWLVDERKIWVTNLLGFILSTIYFYQFQKFCPADVSNLPGKLSHHLIGLSFFIIVTIVTPSLFGRQGPSLIGKAGVVICSLMFFSPLSKLKTVIREKSAESIPLPFTIACCINCFLWTIVGLGMVDFYVYFPNGMGLFFGLIQLSLRILYGDGQLSSKNEE</sequence>
<feature type="transmembrane region" description="Helical" evidence="13">
    <location>
        <begin position="68"/>
        <end position="84"/>
    </location>
</feature>
<organism evidence="14">
    <name type="scientific">Eucampia antarctica</name>
    <dbReference type="NCBI Taxonomy" id="49252"/>
    <lineage>
        <taxon>Eukaryota</taxon>
        <taxon>Sar</taxon>
        <taxon>Stramenopiles</taxon>
        <taxon>Ochrophyta</taxon>
        <taxon>Bacillariophyta</taxon>
        <taxon>Mediophyceae</taxon>
        <taxon>Biddulphiophycidae</taxon>
        <taxon>Hemiaulales</taxon>
        <taxon>Hemiaulaceae</taxon>
        <taxon>Eucampia</taxon>
    </lineage>
</organism>
<feature type="transmembrane region" description="Helical" evidence="13">
    <location>
        <begin position="129"/>
        <end position="149"/>
    </location>
</feature>
<dbReference type="Gene3D" id="1.20.1280.290">
    <property type="match status" value="2"/>
</dbReference>
<dbReference type="Pfam" id="PF03083">
    <property type="entry name" value="MtN3_slv"/>
    <property type="match status" value="2"/>
</dbReference>
<dbReference type="AlphaFoldDB" id="A0A7S2VZP2"/>
<evidence type="ECO:0000256" key="4">
    <source>
        <dbReference type="ARBA" id="ARBA00021741"/>
    </source>
</evidence>
<dbReference type="InterPro" id="IPR047664">
    <property type="entry name" value="SWEET"/>
</dbReference>
<keyword evidence="9" id="KW-0677">Repeat</keyword>
<dbReference type="PANTHER" id="PTHR10791:SF30">
    <property type="entry name" value="SUGAR TRANSPORTER SWEET1"/>
    <property type="match status" value="1"/>
</dbReference>
<accession>A0A7S2VZP2</accession>
<reference evidence="14" key="1">
    <citation type="submission" date="2021-01" db="EMBL/GenBank/DDBJ databases">
        <authorList>
            <person name="Corre E."/>
            <person name="Pelletier E."/>
            <person name="Niang G."/>
            <person name="Scheremetjew M."/>
            <person name="Finn R."/>
            <person name="Kale V."/>
            <person name="Holt S."/>
            <person name="Cochrane G."/>
            <person name="Meng A."/>
            <person name="Brown T."/>
            <person name="Cohen L."/>
        </authorList>
    </citation>
    <scope>NUCLEOTIDE SEQUENCE</scope>
    <source>
        <strain evidence="14">CCMP1452</strain>
    </source>
</reference>
<dbReference type="GO" id="GO:0051119">
    <property type="term" value="F:sugar transmembrane transporter activity"/>
    <property type="evidence" value="ECO:0007669"/>
    <property type="project" value="InterPro"/>
</dbReference>
<comment type="subcellular location">
    <subcellularLocation>
        <location evidence="1">Cell membrane</location>
        <topology evidence="1">Multi-pass membrane protein</topology>
    </subcellularLocation>
    <subcellularLocation>
        <location evidence="2">Golgi apparatus membrane</location>
        <topology evidence="2">Multi-pass membrane protein</topology>
    </subcellularLocation>
</comment>
<evidence type="ECO:0000256" key="8">
    <source>
        <dbReference type="ARBA" id="ARBA00022692"/>
    </source>
</evidence>
<dbReference type="GO" id="GO:0005886">
    <property type="term" value="C:plasma membrane"/>
    <property type="evidence" value="ECO:0007669"/>
    <property type="project" value="UniProtKB-SubCell"/>
</dbReference>
<feature type="transmembrane region" description="Helical" evidence="13">
    <location>
        <begin position="12"/>
        <end position="29"/>
    </location>
</feature>
<evidence type="ECO:0000256" key="13">
    <source>
        <dbReference type="SAM" id="Phobius"/>
    </source>
</evidence>
<dbReference type="EMBL" id="HBHI01005103">
    <property type="protein sequence ID" value="CAD9658752.1"/>
    <property type="molecule type" value="Transcribed_RNA"/>
</dbReference>
<feature type="transmembrane region" description="Helical" evidence="13">
    <location>
        <begin position="41"/>
        <end position="62"/>
    </location>
</feature>
<proteinExistence type="inferred from homology"/>
<keyword evidence="8 13" id="KW-0812">Transmembrane</keyword>
<dbReference type="GO" id="GO:0000139">
    <property type="term" value="C:Golgi membrane"/>
    <property type="evidence" value="ECO:0007669"/>
    <property type="project" value="UniProtKB-SubCell"/>
</dbReference>
<evidence type="ECO:0000256" key="6">
    <source>
        <dbReference type="ARBA" id="ARBA00022475"/>
    </source>
</evidence>
<gene>
    <name evidence="14" type="ORF">EANT1437_LOCUS2554</name>
</gene>
<evidence type="ECO:0000256" key="2">
    <source>
        <dbReference type="ARBA" id="ARBA00004653"/>
    </source>
</evidence>
<feature type="transmembrane region" description="Helical" evidence="13">
    <location>
        <begin position="189"/>
        <end position="209"/>
    </location>
</feature>
<evidence type="ECO:0000256" key="3">
    <source>
        <dbReference type="ARBA" id="ARBA00007809"/>
    </source>
</evidence>
<evidence type="ECO:0000256" key="12">
    <source>
        <dbReference type="ARBA" id="ARBA00023136"/>
    </source>
</evidence>
<dbReference type="FunFam" id="1.20.1280.290:FF:000007">
    <property type="entry name" value="Bidirectional sugar transporter SWEET7"/>
    <property type="match status" value="1"/>
</dbReference>
<evidence type="ECO:0000256" key="10">
    <source>
        <dbReference type="ARBA" id="ARBA00022989"/>
    </source>
</evidence>
<evidence type="ECO:0000313" key="14">
    <source>
        <dbReference type="EMBL" id="CAD9658752.1"/>
    </source>
</evidence>
<comment type="similarity">
    <text evidence="3">Belongs to the SWEET sugar transporter family.</text>
</comment>
<evidence type="ECO:0000256" key="11">
    <source>
        <dbReference type="ARBA" id="ARBA00023034"/>
    </source>
</evidence>
<keyword evidence="5" id="KW-0813">Transport</keyword>
<evidence type="ECO:0000256" key="1">
    <source>
        <dbReference type="ARBA" id="ARBA00004651"/>
    </source>
</evidence>
<feature type="transmembrane region" description="Helical" evidence="13">
    <location>
        <begin position="161"/>
        <end position="183"/>
    </location>
</feature>
<keyword evidence="6" id="KW-1003">Cell membrane</keyword>
<dbReference type="FunFam" id="1.20.1280.290:FF:000004">
    <property type="entry name" value="Sugar transporter SWEET"/>
    <property type="match status" value="1"/>
</dbReference>
<dbReference type="PANTHER" id="PTHR10791">
    <property type="entry name" value="RAG1-ACTIVATING PROTEIN 1"/>
    <property type="match status" value="1"/>
</dbReference>
<evidence type="ECO:0000256" key="7">
    <source>
        <dbReference type="ARBA" id="ARBA00022597"/>
    </source>
</evidence>
<protein>
    <recommendedName>
        <fullName evidence="4">Sugar transporter SWEET1</fullName>
    </recommendedName>
</protein>
<evidence type="ECO:0000256" key="9">
    <source>
        <dbReference type="ARBA" id="ARBA00022737"/>
    </source>
</evidence>